<dbReference type="InterPro" id="IPR000261">
    <property type="entry name" value="EH_dom"/>
</dbReference>
<feature type="compositionally biased region" description="Low complexity" evidence="1">
    <location>
        <begin position="805"/>
        <end position="814"/>
    </location>
</feature>
<organism evidence="4 5">
    <name type="scientific">Neocallimastix californiae</name>
    <dbReference type="NCBI Taxonomy" id="1754190"/>
    <lineage>
        <taxon>Eukaryota</taxon>
        <taxon>Fungi</taxon>
        <taxon>Fungi incertae sedis</taxon>
        <taxon>Chytridiomycota</taxon>
        <taxon>Chytridiomycota incertae sedis</taxon>
        <taxon>Neocallimastigomycetes</taxon>
        <taxon>Neocallimastigales</taxon>
        <taxon>Neocallimastigaceae</taxon>
        <taxon>Neocallimastix</taxon>
    </lineage>
</organism>
<dbReference type="Proteomes" id="UP000193920">
    <property type="component" value="Unassembled WGS sequence"/>
</dbReference>
<dbReference type="SMART" id="SM00027">
    <property type="entry name" value="EH"/>
    <property type="match status" value="3"/>
</dbReference>
<dbReference type="SUPFAM" id="SSF47473">
    <property type="entry name" value="EF-hand"/>
    <property type="match status" value="3"/>
</dbReference>
<dbReference type="Gene3D" id="1.10.238.10">
    <property type="entry name" value="EF-hand"/>
    <property type="match status" value="3"/>
</dbReference>
<feature type="domain" description="EH" evidence="2">
    <location>
        <begin position="22"/>
        <end position="105"/>
    </location>
</feature>
<dbReference type="InterPro" id="IPR011992">
    <property type="entry name" value="EF-hand-dom_pair"/>
</dbReference>
<dbReference type="PROSITE" id="PS50222">
    <property type="entry name" value="EF_HAND_2"/>
    <property type="match status" value="2"/>
</dbReference>
<feature type="compositionally biased region" description="Polar residues" evidence="1">
    <location>
        <begin position="1109"/>
        <end position="1135"/>
    </location>
</feature>
<feature type="domain" description="EF-hand" evidence="3">
    <location>
        <begin position="382"/>
        <end position="417"/>
    </location>
</feature>
<dbReference type="GO" id="GO:0005886">
    <property type="term" value="C:plasma membrane"/>
    <property type="evidence" value="ECO:0007669"/>
    <property type="project" value="TreeGrafter"/>
</dbReference>
<dbReference type="GO" id="GO:0006897">
    <property type="term" value="P:endocytosis"/>
    <property type="evidence" value="ECO:0007669"/>
    <property type="project" value="TreeGrafter"/>
</dbReference>
<feature type="compositionally biased region" description="Polar residues" evidence="1">
    <location>
        <begin position="1293"/>
        <end position="1309"/>
    </location>
</feature>
<dbReference type="OrthoDB" id="524326at2759"/>
<dbReference type="EMBL" id="MCOG01000169">
    <property type="protein sequence ID" value="ORY31476.1"/>
    <property type="molecule type" value="Genomic_DNA"/>
</dbReference>
<feature type="region of interest" description="Disordered" evidence="1">
    <location>
        <begin position="1514"/>
        <end position="1544"/>
    </location>
</feature>
<accession>A0A1Y2B9V8</accession>
<feature type="region of interest" description="Disordered" evidence="1">
    <location>
        <begin position="695"/>
        <end position="733"/>
    </location>
</feature>
<feature type="region of interest" description="Disordered" evidence="1">
    <location>
        <begin position="1046"/>
        <end position="1349"/>
    </location>
</feature>
<dbReference type="GO" id="GO:0005509">
    <property type="term" value="F:calcium ion binding"/>
    <property type="evidence" value="ECO:0007669"/>
    <property type="project" value="InterPro"/>
</dbReference>
<feature type="region of interest" description="Disordered" evidence="1">
    <location>
        <begin position="784"/>
        <end position="823"/>
    </location>
</feature>
<dbReference type="Pfam" id="PF12763">
    <property type="entry name" value="EH"/>
    <property type="match status" value="3"/>
</dbReference>
<keyword evidence="5" id="KW-1185">Reference proteome</keyword>
<dbReference type="SMART" id="SM00054">
    <property type="entry name" value="EFh"/>
    <property type="match status" value="2"/>
</dbReference>
<protein>
    <recommendedName>
        <fullName evidence="6">EF-hand</fullName>
    </recommendedName>
</protein>
<gene>
    <name evidence="4" type="ORF">LY90DRAFT_705316</name>
</gene>
<feature type="compositionally biased region" description="Low complexity" evidence="1">
    <location>
        <begin position="1572"/>
        <end position="1604"/>
    </location>
</feature>
<dbReference type="STRING" id="1754190.A0A1Y2B9V8"/>
<feature type="compositionally biased region" description="Low complexity" evidence="1">
    <location>
        <begin position="1190"/>
        <end position="1292"/>
    </location>
</feature>
<evidence type="ECO:0000259" key="2">
    <source>
        <dbReference type="PROSITE" id="PS50031"/>
    </source>
</evidence>
<feature type="compositionally biased region" description="Acidic residues" evidence="1">
    <location>
        <begin position="1058"/>
        <end position="1091"/>
    </location>
</feature>
<evidence type="ECO:0000313" key="4">
    <source>
        <dbReference type="EMBL" id="ORY31476.1"/>
    </source>
</evidence>
<feature type="compositionally biased region" description="Polar residues" evidence="1">
    <location>
        <begin position="979"/>
        <end position="994"/>
    </location>
</feature>
<evidence type="ECO:0000256" key="1">
    <source>
        <dbReference type="SAM" id="MobiDB-lite"/>
    </source>
</evidence>
<dbReference type="GO" id="GO:0005737">
    <property type="term" value="C:cytoplasm"/>
    <property type="evidence" value="ECO:0007669"/>
    <property type="project" value="TreeGrafter"/>
</dbReference>
<evidence type="ECO:0008006" key="6">
    <source>
        <dbReference type="Google" id="ProtNLM"/>
    </source>
</evidence>
<feature type="domain" description="EH" evidence="2">
    <location>
        <begin position="349"/>
        <end position="438"/>
    </location>
</feature>
<feature type="region of interest" description="Disordered" evidence="1">
    <location>
        <begin position="947"/>
        <end position="994"/>
    </location>
</feature>
<sequence length="1604" mass="177081">MDFYNDSKNIGDIPGMALSQEEKTAYPILFNKAEPTNGLISANQAFNFLSKSKLPFEILKKIWQLTQTNSTLNREGFFKALKYVALAQSNQPINSNLLYANTPLPNFEGIYLNSRPNASSGQDVSSLAISDIEYEKWSNLFYQSNPVNNNISGNTAKDIFLKSGLSTNTLAEVWQLVDLEKTGELDLNEFLIAMYIIMRIRDNTIREVPRAIPQNLWKSVAYNKKAPNFRAQRLSSISSNNENSFSNNFSSPVSLNRTGGSALPVNINVTGNGSIPMNMTGGSININRTGGSAVSVNKTGGSIIGRNATLMTSGTQGYNNFNSNIGTNQSSNQSLNAGYTNEYAITPQEREKYDQLFNSIDIMGNQYVTGEQSMEFFLKSQLSTQDLAQIWELADISKAGRLTREEFYIAMHLIRQKKSGMKLPLTLPAVLVPPSLRRMSVNSVNSGISASNPQLNQINNTFNSVSKGGSDNNLLTSFDSSSNIIGSNNNNTLGFDSLRSPSNNMENEVNKLKTEIQQMDNSIISMTNEKQLMKGQRDQLEKELTSLVSKKNDLSMKQTQLKISYDSESKMLNDLRATFAKENQAREASQAECNQLEELVKNLKNEKMFIEHDIERCKEEVTQLNNRIKELNTEYSTLKEEVDRLTSEQKHQIDMLNVTRQMTMAEQQKVEQLKQEKMNLQKSIQNNQKEIDRAASERTVPLKQDSKTVNPFEVDGENDFFSNPPSSKSKTKQSFDDAFDALSAHATTFNNDNKFEASFDDAFSAPNTAGVQPTSGFDDAFQVQSAKSAQPTSNSNIFDDAFQVNNGDNGNNANTKEPEDPFEKHAQSIPNVFEDSFEKNASSFDDAFSNSKITTEEKQKAFANSFQTNKNNSVLEDPFASNVNLSTVGTTTSGFDDAFVVPNNDKQPTPNANINSFDDAFGRNTNSPFTNANGFDDAFQINNNNNVNNQAGQTDFGADFNSAFDNSNNNNDPFKVSENPATASIKSPNPVSTNEKQDLAGFAFNQPGFTNQDKAGFSFDNAFDAAAAAATTNVIQSNNGLQVASPEIAEAPIKSNTDEENDSSIGEEDENVDDNDSDDDDDDDDDEEEAENPFGDDQVIEDGFEEEVSQTYPMPQPVQNSEVKPVNTLNNNYEPQENIVPGTPEVPMPQLVPESLQFSQKPVIPEQQIPEQEEQQPAEIDQSSYPMPQPVQDQQPSVPVSAVEPPQEQQPSVPVSAVEPSQEQDQQQQPTAPVVEPQQEQQQQPSVPVSAVEPSQEQQQSSVPVSAVEPSQEQIKSSQPQEPQQDQQQEQDTPVNSENPFESQGNAFANENAFETDLNSAFKNMSISKENQTPGNDTNNETNGNMVKSFSNNSIKIDNFDFDKEFQEFDNNPSGFDKVDTNKNSTSAQNTTNEVFDENGVNNSFDEEFKPGFDENDFNFDTTFNGNASKENTNNSNAFDAFAEQATASAQFETTFDDGFNNNFNEPANTTAPNFETKFDDAFNSSFNNNQSNVTTAHFDTNFDDAFNFDSFSNANNNTEQKPSDAFMDEAFGGSTPALTSGDNTNAFDDSAFDNNFNDLNGGDPFAAFSSTTPTTNAPITPATNTEPTNDNTNNANNDNINGQ</sequence>
<feature type="compositionally biased region" description="Low complexity" evidence="1">
    <location>
        <begin position="958"/>
        <end position="971"/>
    </location>
</feature>
<feature type="domain" description="EF-hand" evidence="3">
    <location>
        <begin position="165"/>
        <end position="200"/>
    </location>
</feature>
<dbReference type="Gene3D" id="1.10.287.1490">
    <property type="match status" value="1"/>
</dbReference>
<dbReference type="PANTHER" id="PTHR11216">
    <property type="entry name" value="EH DOMAIN"/>
    <property type="match status" value="1"/>
</dbReference>
<dbReference type="CDD" id="cd00052">
    <property type="entry name" value="EH"/>
    <property type="match status" value="2"/>
</dbReference>
<feature type="compositionally biased region" description="Polar residues" evidence="1">
    <location>
        <begin position="1317"/>
        <end position="1349"/>
    </location>
</feature>
<name>A0A1Y2B9V8_9FUNG</name>
<evidence type="ECO:0000259" key="3">
    <source>
        <dbReference type="PROSITE" id="PS50222"/>
    </source>
</evidence>
<dbReference type="PROSITE" id="PS50031">
    <property type="entry name" value="EH"/>
    <property type="match status" value="3"/>
</dbReference>
<reference evidence="4" key="1">
    <citation type="submission" date="2016-08" db="EMBL/GenBank/DDBJ databases">
        <title>A Parts List for Fungal Cellulosomes Revealed by Comparative Genomics.</title>
        <authorList>
            <consortium name="DOE Joint Genome Institute"/>
            <person name="Haitjema C.H."/>
            <person name="Gilmore S.P."/>
            <person name="Henske J.K."/>
            <person name="Solomon K.V."/>
            <person name="De Groot R."/>
            <person name="Kuo A."/>
            <person name="Mondo S.J."/>
            <person name="Salamov A.A."/>
            <person name="Labutti K."/>
            <person name="Zhao Z."/>
            <person name="Chiniquy J."/>
            <person name="Barry K."/>
            <person name="Brewer H.M."/>
            <person name="Purvine S.O."/>
            <person name="Wright A.T."/>
            <person name="Boxma B."/>
            <person name="Van Alen T."/>
            <person name="Hackstein J.H."/>
            <person name="Baker S.E."/>
            <person name="Grigoriev I.V."/>
            <person name="O'Malley M.A."/>
        </authorList>
    </citation>
    <scope>NUCLEOTIDE SEQUENCE [LARGE SCALE GENOMIC DNA]</scope>
    <source>
        <strain evidence="4">G1</strain>
    </source>
</reference>
<comment type="caution">
    <text evidence="4">The sequence shown here is derived from an EMBL/GenBank/DDBJ whole genome shotgun (WGS) entry which is preliminary data.</text>
</comment>
<feature type="compositionally biased region" description="Acidic residues" evidence="1">
    <location>
        <begin position="1098"/>
        <end position="1108"/>
    </location>
</feature>
<feature type="region of interest" description="Disordered" evidence="1">
    <location>
        <begin position="1564"/>
        <end position="1604"/>
    </location>
</feature>
<dbReference type="GO" id="GO:0016197">
    <property type="term" value="P:endosomal transport"/>
    <property type="evidence" value="ECO:0007669"/>
    <property type="project" value="TreeGrafter"/>
</dbReference>
<feature type="compositionally biased region" description="Polar residues" evidence="1">
    <location>
        <begin position="784"/>
        <end position="797"/>
    </location>
</feature>
<feature type="domain" description="EH" evidence="2">
    <location>
        <begin position="133"/>
        <end position="223"/>
    </location>
</feature>
<evidence type="ECO:0000313" key="5">
    <source>
        <dbReference type="Proteomes" id="UP000193920"/>
    </source>
</evidence>
<dbReference type="InterPro" id="IPR002048">
    <property type="entry name" value="EF_hand_dom"/>
</dbReference>
<proteinExistence type="predicted"/>